<protein>
    <recommendedName>
        <fullName evidence="2">GH16 domain-containing protein</fullName>
    </recommendedName>
</protein>
<dbReference type="InterPro" id="IPR050546">
    <property type="entry name" value="Glycosyl_Hydrlase_16"/>
</dbReference>
<evidence type="ECO:0000259" key="2">
    <source>
        <dbReference type="PROSITE" id="PS51762"/>
    </source>
</evidence>
<name>A0A1Y3YPN9_9BACE</name>
<feature type="domain" description="GH16" evidence="2">
    <location>
        <begin position="25"/>
        <end position="280"/>
    </location>
</feature>
<dbReference type="Pfam" id="PF00722">
    <property type="entry name" value="Glyco_hydro_16"/>
    <property type="match status" value="1"/>
</dbReference>
<accession>A0A1Y3YPN9</accession>
<evidence type="ECO:0000313" key="4">
    <source>
        <dbReference type="Proteomes" id="UP000195386"/>
    </source>
</evidence>
<dbReference type="RefSeq" id="WP_087426861.1">
    <property type="nucleotide sequence ID" value="NZ_CATZGC010000016.1"/>
</dbReference>
<evidence type="ECO:0000256" key="1">
    <source>
        <dbReference type="ARBA" id="ARBA00006865"/>
    </source>
</evidence>
<comment type="caution">
    <text evidence="3">The sequence shown here is derived from an EMBL/GenBank/DDBJ whole genome shotgun (WGS) entry which is preliminary data.</text>
</comment>
<dbReference type="PANTHER" id="PTHR10963">
    <property type="entry name" value="GLYCOSYL HYDROLASE-RELATED"/>
    <property type="match status" value="1"/>
</dbReference>
<sequence length="282" mass="32716">MKKTICILLLFVELVSCQSKRNILAEQKDTLLQTTDEWKLVWADEFNQKGNSFDTSKWKFEAKGEAPWNKYMVQSSEQAYVQNGKLILRAERKNGKYITGGISTQGKMSFKYGKLEIYAKFNSFQGGWPAIWLMPVKRQYPNPAGKNEYPGEIDIMEQVSLEKVVWHTVHSHYTLDLKLDKNPARAGSGTFKENEFNLYTLEWTPTELTFFINGEKTFCYPNLQLDNETEMKQWPFDVPYYLIVNYAVGGEGTWPGKINDTGLPGIMEIEYVRYFQKKHAYA</sequence>
<proteinExistence type="inferred from homology"/>
<dbReference type="CDD" id="cd08023">
    <property type="entry name" value="GH16_laminarinase_like"/>
    <property type="match status" value="1"/>
</dbReference>
<dbReference type="GO" id="GO:0005975">
    <property type="term" value="P:carbohydrate metabolic process"/>
    <property type="evidence" value="ECO:0007669"/>
    <property type="project" value="InterPro"/>
</dbReference>
<organism evidence="3 4">
    <name type="scientific">Bacteroides clarus</name>
    <dbReference type="NCBI Taxonomy" id="626929"/>
    <lineage>
        <taxon>Bacteria</taxon>
        <taxon>Pseudomonadati</taxon>
        <taxon>Bacteroidota</taxon>
        <taxon>Bacteroidia</taxon>
        <taxon>Bacteroidales</taxon>
        <taxon>Bacteroidaceae</taxon>
        <taxon>Bacteroides</taxon>
    </lineage>
</organism>
<dbReference type="PROSITE" id="PS51762">
    <property type="entry name" value="GH16_2"/>
    <property type="match status" value="1"/>
</dbReference>
<dbReference type="Gene3D" id="2.60.120.200">
    <property type="match status" value="1"/>
</dbReference>
<dbReference type="InterPro" id="IPR000757">
    <property type="entry name" value="Beta-glucanase-like"/>
</dbReference>
<evidence type="ECO:0000313" key="3">
    <source>
        <dbReference type="EMBL" id="OUN99341.1"/>
    </source>
</evidence>
<dbReference type="AlphaFoldDB" id="A0A1Y3YPN9"/>
<dbReference type="SUPFAM" id="SSF49899">
    <property type="entry name" value="Concanavalin A-like lectins/glucanases"/>
    <property type="match status" value="1"/>
</dbReference>
<dbReference type="EMBL" id="NFII01000020">
    <property type="protein sequence ID" value="OUN99341.1"/>
    <property type="molecule type" value="Genomic_DNA"/>
</dbReference>
<dbReference type="InterPro" id="IPR013320">
    <property type="entry name" value="ConA-like_dom_sf"/>
</dbReference>
<gene>
    <name evidence="3" type="ORF">B5F97_15970</name>
</gene>
<dbReference type="Proteomes" id="UP000195386">
    <property type="component" value="Unassembled WGS sequence"/>
</dbReference>
<dbReference type="GO" id="GO:0004553">
    <property type="term" value="F:hydrolase activity, hydrolyzing O-glycosyl compounds"/>
    <property type="evidence" value="ECO:0007669"/>
    <property type="project" value="InterPro"/>
</dbReference>
<comment type="similarity">
    <text evidence="1">Belongs to the glycosyl hydrolase 16 family.</text>
</comment>
<reference evidence="4" key="1">
    <citation type="submission" date="2017-04" db="EMBL/GenBank/DDBJ databases">
        <title>Function of individual gut microbiota members based on whole genome sequencing of pure cultures obtained from chicken caecum.</title>
        <authorList>
            <person name="Medvecky M."/>
            <person name="Cejkova D."/>
            <person name="Polansky O."/>
            <person name="Karasova D."/>
            <person name="Kubasova T."/>
            <person name="Cizek A."/>
            <person name="Rychlik I."/>
        </authorList>
    </citation>
    <scope>NUCLEOTIDE SEQUENCE [LARGE SCALE GENOMIC DNA]</scope>
    <source>
        <strain evidence="4">An43</strain>
    </source>
</reference>
<dbReference type="PANTHER" id="PTHR10963:SF55">
    <property type="entry name" value="GLYCOSIDE HYDROLASE FAMILY 16 PROTEIN"/>
    <property type="match status" value="1"/>
</dbReference>